<organism evidence="1">
    <name type="scientific">marine metagenome</name>
    <dbReference type="NCBI Taxonomy" id="408172"/>
    <lineage>
        <taxon>unclassified sequences</taxon>
        <taxon>metagenomes</taxon>
        <taxon>ecological metagenomes</taxon>
    </lineage>
</organism>
<gene>
    <name evidence="1" type="ORF">METZ01_LOCUS5641</name>
</gene>
<accession>A0A381NE29</accession>
<proteinExistence type="predicted"/>
<dbReference type="EMBL" id="UINC01000295">
    <property type="protein sequence ID" value="SUZ52787.1"/>
    <property type="molecule type" value="Genomic_DNA"/>
</dbReference>
<feature type="non-terminal residue" evidence="1">
    <location>
        <position position="1"/>
    </location>
</feature>
<name>A0A381NE29_9ZZZZ</name>
<protein>
    <submittedName>
        <fullName evidence="1">Uncharacterized protein</fullName>
    </submittedName>
</protein>
<sequence length="44" mass="4560">VSWVVATHRRKSDLGRYSGSEAIVAAGHGVPAPRFVAALGAGER</sequence>
<dbReference type="AlphaFoldDB" id="A0A381NE29"/>
<evidence type="ECO:0000313" key="1">
    <source>
        <dbReference type="EMBL" id="SUZ52787.1"/>
    </source>
</evidence>
<reference evidence="1" key="1">
    <citation type="submission" date="2018-05" db="EMBL/GenBank/DDBJ databases">
        <authorList>
            <person name="Lanie J.A."/>
            <person name="Ng W.-L."/>
            <person name="Kazmierczak K.M."/>
            <person name="Andrzejewski T.M."/>
            <person name="Davidsen T.M."/>
            <person name="Wayne K.J."/>
            <person name="Tettelin H."/>
            <person name="Glass J.I."/>
            <person name="Rusch D."/>
            <person name="Podicherti R."/>
            <person name="Tsui H.-C.T."/>
            <person name="Winkler M.E."/>
        </authorList>
    </citation>
    <scope>NUCLEOTIDE SEQUENCE</scope>
</reference>